<evidence type="ECO:0000259" key="2">
    <source>
        <dbReference type="Pfam" id="PF25023"/>
    </source>
</evidence>
<dbReference type="Proteomes" id="UP000179935">
    <property type="component" value="Unassembled WGS sequence"/>
</dbReference>
<keyword evidence="4" id="KW-1185">Reference proteome</keyword>
<reference evidence="3 4" key="1">
    <citation type="submission" date="2016-10" db="EMBL/GenBank/DDBJ databases">
        <title>Genome sequence of Streptomyces sp. MUSC 93.</title>
        <authorList>
            <person name="Lee L.-H."/>
            <person name="Ser H.-L."/>
            <person name="Law J.W.-F."/>
        </authorList>
    </citation>
    <scope>NUCLEOTIDE SEQUENCE [LARGE SCALE GENOMIC DNA]</scope>
    <source>
        <strain evidence="3 4">MUSC 93</strain>
    </source>
</reference>
<sequence>MSTPEHPDLADRTFTTVYDANGRVKEQRSPGGVVIANEYDAKSRLTKQTGKGAEAETVDHTYAYDSDDRVTAVAGAGTEQNTFSYDDRGLLLSTSGPSGSSSFT</sequence>
<accession>A0A1S2Q6W4</accession>
<name>A0A1S2Q6W4_9ACTN</name>
<dbReference type="RefSeq" id="WP_071364012.1">
    <property type="nucleotide sequence ID" value="NZ_MLYP01000002.1"/>
</dbReference>
<feature type="domain" description="Teneurin-like YD-shell" evidence="2">
    <location>
        <begin position="15"/>
        <end position="100"/>
    </location>
</feature>
<evidence type="ECO:0000313" key="4">
    <source>
        <dbReference type="Proteomes" id="UP000179935"/>
    </source>
</evidence>
<keyword evidence="1" id="KW-0677">Repeat</keyword>
<evidence type="ECO:0000256" key="1">
    <source>
        <dbReference type="ARBA" id="ARBA00022737"/>
    </source>
</evidence>
<dbReference type="AlphaFoldDB" id="A0A1S2Q6W4"/>
<dbReference type="STRING" id="1428652.BIV24_00125"/>
<protein>
    <recommendedName>
        <fullName evidence="2">Teneurin-like YD-shell domain-containing protein</fullName>
    </recommendedName>
</protein>
<gene>
    <name evidence="3" type="ORF">BIV24_00125</name>
</gene>
<organism evidence="3 4">
    <name type="scientific">Streptomyces colonosanans</name>
    <dbReference type="NCBI Taxonomy" id="1428652"/>
    <lineage>
        <taxon>Bacteria</taxon>
        <taxon>Bacillati</taxon>
        <taxon>Actinomycetota</taxon>
        <taxon>Actinomycetes</taxon>
        <taxon>Kitasatosporales</taxon>
        <taxon>Streptomycetaceae</taxon>
        <taxon>Streptomyces</taxon>
    </lineage>
</organism>
<comment type="caution">
    <text evidence="3">The sequence shown here is derived from an EMBL/GenBank/DDBJ whole genome shotgun (WGS) entry which is preliminary data.</text>
</comment>
<dbReference type="Pfam" id="PF25023">
    <property type="entry name" value="TEN_YD-shell"/>
    <property type="match status" value="1"/>
</dbReference>
<evidence type="ECO:0000313" key="3">
    <source>
        <dbReference type="EMBL" id="OIK01493.1"/>
    </source>
</evidence>
<proteinExistence type="predicted"/>
<dbReference type="InterPro" id="IPR056823">
    <property type="entry name" value="TEN-like_YD-shell"/>
</dbReference>
<dbReference type="EMBL" id="MLYP01000002">
    <property type="protein sequence ID" value="OIK01493.1"/>
    <property type="molecule type" value="Genomic_DNA"/>
</dbReference>
<dbReference type="Gene3D" id="2.180.10.10">
    <property type="entry name" value="RHS repeat-associated core"/>
    <property type="match status" value="1"/>
</dbReference>